<sequence>MMEAPVVVRVDGSWIPDDWKWTSVGRGDDPGVDHGFGRDPAAPEAASRALLSFSTRRADWQGQSSVPRLCTAGGGDSLGRPKAVAQGSLAVKQSRLVTGHLLPARWRTWRHAVSPQCLPAAPDRGVHEAGPMRLKWLCQIRQRNAKTPAAKDRCGEILHSRATSTGPCLRDDWQTMRGIGLRRE</sequence>
<name>A0ABR0CC30_PURLI</name>
<organism evidence="1 2">
    <name type="scientific">Purpureocillium lilacinum</name>
    <name type="common">Paecilomyces lilacinus</name>
    <dbReference type="NCBI Taxonomy" id="33203"/>
    <lineage>
        <taxon>Eukaryota</taxon>
        <taxon>Fungi</taxon>
        <taxon>Dikarya</taxon>
        <taxon>Ascomycota</taxon>
        <taxon>Pezizomycotina</taxon>
        <taxon>Sordariomycetes</taxon>
        <taxon>Hypocreomycetidae</taxon>
        <taxon>Hypocreales</taxon>
        <taxon>Ophiocordycipitaceae</taxon>
        <taxon>Purpureocillium</taxon>
    </lineage>
</organism>
<comment type="caution">
    <text evidence="1">The sequence shown here is derived from an EMBL/GenBank/DDBJ whole genome shotgun (WGS) entry which is preliminary data.</text>
</comment>
<dbReference type="EMBL" id="JAWRVI010000005">
    <property type="protein sequence ID" value="KAK4093717.1"/>
    <property type="molecule type" value="Genomic_DNA"/>
</dbReference>
<accession>A0ABR0CC30</accession>
<dbReference type="Proteomes" id="UP001287286">
    <property type="component" value="Unassembled WGS sequence"/>
</dbReference>
<keyword evidence="2" id="KW-1185">Reference proteome</keyword>
<protein>
    <submittedName>
        <fullName evidence="1">Uncharacterized protein</fullName>
    </submittedName>
</protein>
<gene>
    <name evidence="1" type="ORF">Purlil1_2051</name>
</gene>
<proteinExistence type="predicted"/>
<reference evidence="1 2" key="1">
    <citation type="journal article" date="2024" name="Microbiol. Resour. Announc.">
        <title>Genome annotations for the ascomycete fungi Trichoderma harzianum, Trichoderma aggressivum, and Purpureocillium lilacinum.</title>
        <authorList>
            <person name="Beijen E.P.W."/>
            <person name="Ohm R.A."/>
        </authorList>
    </citation>
    <scope>NUCLEOTIDE SEQUENCE [LARGE SCALE GENOMIC DNA]</scope>
    <source>
        <strain evidence="1 2">CBS 150709</strain>
    </source>
</reference>
<evidence type="ECO:0000313" key="1">
    <source>
        <dbReference type="EMBL" id="KAK4093717.1"/>
    </source>
</evidence>
<evidence type="ECO:0000313" key="2">
    <source>
        <dbReference type="Proteomes" id="UP001287286"/>
    </source>
</evidence>